<proteinExistence type="inferred from homology"/>
<reference evidence="10" key="1">
    <citation type="submission" date="2021-01" db="EMBL/GenBank/DDBJ databases">
        <authorList>
            <person name="Zahm M."/>
            <person name="Roques C."/>
            <person name="Cabau C."/>
            <person name="Klopp C."/>
            <person name="Donnadieu C."/>
            <person name="Jouanno E."/>
            <person name="Lampietro C."/>
            <person name="Louis A."/>
            <person name="Herpin A."/>
            <person name="Echchiki A."/>
            <person name="Berthelot C."/>
            <person name="Parey E."/>
            <person name="Roest-Crollius H."/>
            <person name="Braasch I."/>
            <person name="Postlethwait J."/>
            <person name="Bobe J."/>
            <person name="Montfort J."/>
            <person name="Bouchez O."/>
            <person name="Begum T."/>
            <person name="Mejri S."/>
            <person name="Adams A."/>
            <person name="Chen W.-J."/>
            <person name="Guiguen Y."/>
        </authorList>
    </citation>
    <scope>NUCLEOTIDE SEQUENCE</scope>
    <source>
        <strain evidence="10">YG-15Mar2019-1</strain>
        <tissue evidence="10">Brain</tissue>
    </source>
</reference>
<dbReference type="GO" id="GO:0001817">
    <property type="term" value="P:regulation of cytokine production"/>
    <property type="evidence" value="ECO:0007669"/>
    <property type="project" value="UniProtKB-ARBA"/>
</dbReference>
<feature type="disulfide bond" evidence="8">
    <location>
        <begin position="33"/>
        <end position="128"/>
    </location>
</feature>
<dbReference type="Proteomes" id="UP001046870">
    <property type="component" value="Chromosome 8"/>
</dbReference>
<accession>A0A9D3TE10</accession>
<evidence type="ECO:0000256" key="6">
    <source>
        <dbReference type="ARBA" id="ARBA00022729"/>
    </source>
</evidence>
<gene>
    <name evidence="10" type="ORF">MATL_G00110730</name>
</gene>
<dbReference type="InterPro" id="IPR000098">
    <property type="entry name" value="IL-10"/>
</dbReference>
<evidence type="ECO:0000313" key="10">
    <source>
        <dbReference type="EMBL" id="KAG7472634.1"/>
    </source>
</evidence>
<dbReference type="GO" id="GO:0006955">
    <property type="term" value="P:immune response"/>
    <property type="evidence" value="ECO:0007669"/>
    <property type="project" value="InterPro"/>
</dbReference>
<dbReference type="GO" id="GO:0005615">
    <property type="term" value="C:extracellular space"/>
    <property type="evidence" value="ECO:0007669"/>
    <property type="project" value="UniProtKB-UniRule"/>
</dbReference>
<dbReference type="PANTHER" id="PTHR48482">
    <property type="entry name" value="INTERLEUKIN-19-RELATED"/>
    <property type="match status" value="1"/>
</dbReference>
<keyword evidence="6 9" id="KW-0732">Signal</keyword>
<dbReference type="EMBL" id="JAFDVH010000008">
    <property type="protein sequence ID" value="KAG7472634.1"/>
    <property type="molecule type" value="Genomic_DNA"/>
</dbReference>
<keyword evidence="7 8" id="KW-1015">Disulfide bond</keyword>
<comment type="subcellular location">
    <subcellularLocation>
        <location evidence="1 9">Secreted</location>
    </subcellularLocation>
</comment>
<evidence type="ECO:0000256" key="8">
    <source>
        <dbReference type="PIRSR" id="PIRSR620443-50"/>
    </source>
</evidence>
<organism evidence="10 11">
    <name type="scientific">Megalops atlanticus</name>
    <name type="common">Tarpon</name>
    <name type="synonym">Clupea gigantea</name>
    <dbReference type="NCBI Taxonomy" id="7932"/>
    <lineage>
        <taxon>Eukaryota</taxon>
        <taxon>Metazoa</taxon>
        <taxon>Chordata</taxon>
        <taxon>Craniata</taxon>
        <taxon>Vertebrata</taxon>
        <taxon>Euteleostomi</taxon>
        <taxon>Actinopterygii</taxon>
        <taxon>Neopterygii</taxon>
        <taxon>Teleostei</taxon>
        <taxon>Elopiformes</taxon>
        <taxon>Megalopidae</taxon>
        <taxon>Megalops</taxon>
    </lineage>
</organism>
<dbReference type="PANTHER" id="PTHR48482:SF5">
    <property type="entry name" value="INTERLEUKIN-10"/>
    <property type="match status" value="1"/>
</dbReference>
<dbReference type="SMART" id="SM00188">
    <property type="entry name" value="IL10"/>
    <property type="match status" value="1"/>
</dbReference>
<comment type="subunit">
    <text evidence="3">Homodimer. Interacts with IL10RA and IL10RB.</text>
</comment>
<name>A0A9D3TE10_MEGAT</name>
<sequence length="180" mass="20702">MSVCACSVSACLLLALFFGGACCATAACRNRCCVFVENFPQRLKDLRTSFHKMKDYYEDKDQIETALLDSSVLLEIQSPYGCRAMNDILHFYLDTVLPAAKNASDDFKPHIANIGTIFYELKRELLYCKDYFSCKKPFELESIIDAYNKMQQQGLYKAMGELDLLFNYIEEYMVSKRQPH</sequence>
<feature type="chain" id="PRO_5039740755" description="Interleukin family protein" evidence="9">
    <location>
        <begin position="24"/>
        <end position="180"/>
    </location>
</feature>
<evidence type="ECO:0000256" key="4">
    <source>
        <dbReference type="ARBA" id="ARBA00022514"/>
    </source>
</evidence>
<keyword evidence="5 9" id="KW-0964">Secreted</keyword>
<keyword evidence="11" id="KW-1185">Reference proteome</keyword>
<dbReference type="InterPro" id="IPR020443">
    <property type="entry name" value="IL-10/19/20/24/26"/>
</dbReference>
<evidence type="ECO:0000256" key="3">
    <source>
        <dbReference type="ARBA" id="ARBA00011144"/>
    </source>
</evidence>
<dbReference type="Gene3D" id="1.20.1250.10">
    <property type="match status" value="1"/>
</dbReference>
<evidence type="ECO:0000256" key="7">
    <source>
        <dbReference type="ARBA" id="ARBA00023157"/>
    </source>
</evidence>
<evidence type="ECO:0000256" key="5">
    <source>
        <dbReference type="ARBA" id="ARBA00022525"/>
    </source>
</evidence>
<comment type="function">
    <text evidence="9">Immune regulatory cytokine.</text>
</comment>
<comment type="caution">
    <text evidence="10">The sequence shown here is derived from an EMBL/GenBank/DDBJ whole genome shotgun (WGS) entry which is preliminary data.</text>
</comment>
<feature type="disulfide bond" evidence="8">
    <location>
        <begin position="82"/>
        <end position="134"/>
    </location>
</feature>
<evidence type="ECO:0000256" key="2">
    <source>
        <dbReference type="ARBA" id="ARBA00008813"/>
    </source>
</evidence>
<dbReference type="PRINTS" id="PR01294">
    <property type="entry name" value="INTRLEUKIN10"/>
</dbReference>
<evidence type="ECO:0000313" key="11">
    <source>
        <dbReference type="Proteomes" id="UP001046870"/>
    </source>
</evidence>
<evidence type="ECO:0000256" key="9">
    <source>
        <dbReference type="RuleBase" id="RU368043"/>
    </source>
</evidence>
<protein>
    <recommendedName>
        <fullName evidence="9">Interleukin family protein</fullName>
    </recommendedName>
</protein>
<comment type="similarity">
    <text evidence="2 9">Belongs to the IL-10 family.</text>
</comment>
<dbReference type="OrthoDB" id="9931894at2759"/>
<dbReference type="Pfam" id="PF00726">
    <property type="entry name" value="IL10"/>
    <property type="match status" value="1"/>
</dbReference>
<dbReference type="GO" id="GO:0005125">
    <property type="term" value="F:cytokine activity"/>
    <property type="evidence" value="ECO:0007669"/>
    <property type="project" value="UniProtKB-UniRule"/>
</dbReference>
<dbReference type="InterPro" id="IPR009079">
    <property type="entry name" value="4_helix_cytokine-like_core"/>
</dbReference>
<dbReference type="SUPFAM" id="SSF47266">
    <property type="entry name" value="4-helical cytokines"/>
    <property type="match status" value="1"/>
</dbReference>
<evidence type="ECO:0000256" key="1">
    <source>
        <dbReference type="ARBA" id="ARBA00004613"/>
    </source>
</evidence>
<dbReference type="AlphaFoldDB" id="A0A9D3TE10"/>
<feature type="signal peptide" evidence="9">
    <location>
        <begin position="1"/>
        <end position="23"/>
    </location>
</feature>
<keyword evidence="4 9" id="KW-0202">Cytokine</keyword>